<accession>A0AA38TPA9</accession>
<keyword evidence="4" id="KW-0964">Secreted</keyword>
<dbReference type="PANTHER" id="PTHR31375">
    <property type="match status" value="1"/>
</dbReference>
<evidence type="ECO:0000256" key="7">
    <source>
        <dbReference type="ARBA" id="ARBA00023316"/>
    </source>
</evidence>
<reference evidence="11" key="1">
    <citation type="submission" date="2023-03" db="EMBL/GenBank/DDBJ databases">
        <title>Chromosome-scale reference genome and RAD-based genetic map of yellow starthistle (Centaurea solstitialis) reveal putative structural variation and QTLs associated with invader traits.</title>
        <authorList>
            <person name="Reatini B."/>
            <person name="Cang F.A."/>
            <person name="Jiang Q."/>
            <person name="Mckibben M.T.W."/>
            <person name="Barker M.S."/>
            <person name="Rieseberg L.H."/>
            <person name="Dlugosch K.M."/>
        </authorList>
    </citation>
    <scope>NUCLEOTIDE SEQUENCE</scope>
    <source>
        <strain evidence="11">CAN-66</strain>
        <tissue evidence="11">Leaf</tissue>
    </source>
</reference>
<dbReference type="InterPro" id="IPR000743">
    <property type="entry name" value="Glyco_hydro_28"/>
</dbReference>
<feature type="active site" evidence="8">
    <location>
        <position position="260"/>
    </location>
</feature>
<proteinExistence type="inferred from homology"/>
<feature type="transmembrane region" description="Helical" evidence="10">
    <location>
        <begin position="7"/>
        <end position="31"/>
    </location>
</feature>
<dbReference type="SUPFAM" id="SSF51126">
    <property type="entry name" value="Pectin lyase-like"/>
    <property type="match status" value="1"/>
</dbReference>
<keyword evidence="10" id="KW-0812">Transmembrane</keyword>
<evidence type="ECO:0000256" key="4">
    <source>
        <dbReference type="ARBA" id="ARBA00022525"/>
    </source>
</evidence>
<dbReference type="InterPro" id="IPR012334">
    <property type="entry name" value="Pectin_lyas_fold"/>
</dbReference>
<comment type="similarity">
    <text evidence="2 9">Belongs to the glycosyl hydrolase 28 family.</text>
</comment>
<evidence type="ECO:0000256" key="1">
    <source>
        <dbReference type="ARBA" id="ARBA00004191"/>
    </source>
</evidence>
<keyword evidence="6 9" id="KW-0326">Glycosidase</keyword>
<dbReference type="GO" id="GO:0005975">
    <property type="term" value="P:carbohydrate metabolic process"/>
    <property type="evidence" value="ECO:0007669"/>
    <property type="project" value="InterPro"/>
</dbReference>
<comment type="subcellular location">
    <subcellularLocation>
        <location evidence="1">Secreted</location>
        <location evidence="1">Cell wall</location>
    </subcellularLocation>
</comment>
<dbReference type="SMART" id="SM00710">
    <property type="entry name" value="PbH1"/>
    <property type="match status" value="5"/>
</dbReference>
<dbReference type="EMBL" id="JARYMX010000003">
    <property type="protein sequence ID" value="KAJ9555162.1"/>
    <property type="molecule type" value="Genomic_DNA"/>
</dbReference>
<organism evidence="11 12">
    <name type="scientific">Centaurea solstitialis</name>
    <name type="common">yellow star-thistle</name>
    <dbReference type="NCBI Taxonomy" id="347529"/>
    <lineage>
        <taxon>Eukaryota</taxon>
        <taxon>Viridiplantae</taxon>
        <taxon>Streptophyta</taxon>
        <taxon>Embryophyta</taxon>
        <taxon>Tracheophyta</taxon>
        <taxon>Spermatophyta</taxon>
        <taxon>Magnoliopsida</taxon>
        <taxon>eudicotyledons</taxon>
        <taxon>Gunneridae</taxon>
        <taxon>Pentapetalae</taxon>
        <taxon>asterids</taxon>
        <taxon>campanulids</taxon>
        <taxon>Asterales</taxon>
        <taxon>Asteraceae</taxon>
        <taxon>Carduoideae</taxon>
        <taxon>Cardueae</taxon>
        <taxon>Centaureinae</taxon>
        <taxon>Centaurea</taxon>
    </lineage>
</organism>
<name>A0AA38TPA9_9ASTR</name>
<dbReference type="PROSITE" id="PS00502">
    <property type="entry name" value="POLYGALACTURONASE"/>
    <property type="match status" value="1"/>
</dbReference>
<keyword evidence="10" id="KW-0472">Membrane</keyword>
<evidence type="ECO:0008006" key="13">
    <source>
        <dbReference type="Google" id="ProtNLM"/>
    </source>
</evidence>
<keyword evidence="7" id="KW-0961">Cell wall biogenesis/degradation</keyword>
<evidence type="ECO:0000256" key="5">
    <source>
        <dbReference type="ARBA" id="ARBA00022801"/>
    </source>
</evidence>
<evidence type="ECO:0000313" key="12">
    <source>
        <dbReference type="Proteomes" id="UP001172457"/>
    </source>
</evidence>
<gene>
    <name evidence="11" type="ORF">OSB04_009776</name>
</gene>
<dbReference type="GO" id="GO:0004650">
    <property type="term" value="F:polygalacturonase activity"/>
    <property type="evidence" value="ECO:0007669"/>
    <property type="project" value="InterPro"/>
</dbReference>
<protein>
    <recommendedName>
        <fullName evidence="13">Polygalacturonase</fullName>
    </recommendedName>
</protein>
<sequence length="412" mass="44139">MSNLLQLRLLFTFFMQGFLTIFLVSLCYISIGPRTANATGFDVTSYGAKGDGNTDDSEAFIRAWDDLCKDESSNPTLIVPSGKTFLISPMAFKGPCNYPTVHIKLLGDLTAPKTLDGWNGCAEKHCWIYFSSVKGLVINGPGQFDGQGSIWWGTHKASTKTCNRPSALHFHACDGLRLKGTTHINSPKLHISINSCEDVDIGDLRISAPKDSPNTDGIDISESSHVNIHDSNIQTGDDCVAINGGVYDLNVTGVFCGPGHGISIGSLGEKGGHDTVEKVRVENCNITGTQNGLRIKTVPHGTGYARGILFREIHLVNVENPIIIDQHYCTNSETAFCPSPPSTAAVQVSDVTYENIYGSSATAQAITFSCSGKYKCTGIQTNGVGITGDDAVAYCKNAQGKFVDTSPHVSCK</sequence>
<evidence type="ECO:0000256" key="8">
    <source>
        <dbReference type="PROSITE-ProRule" id="PRU10052"/>
    </source>
</evidence>
<dbReference type="InterPro" id="IPR006626">
    <property type="entry name" value="PbH1"/>
</dbReference>
<comment type="caution">
    <text evidence="11">The sequence shown here is derived from an EMBL/GenBank/DDBJ whole genome shotgun (WGS) entry which is preliminary data.</text>
</comment>
<evidence type="ECO:0000256" key="6">
    <source>
        <dbReference type="ARBA" id="ARBA00023295"/>
    </source>
</evidence>
<evidence type="ECO:0000256" key="9">
    <source>
        <dbReference type="RuleBase" id="RU361169"/>
    </source>
</evidence>
<dbReference type="Pfam" id="PF00295">
    <property type="entry name" value="Glyco_hydro_28"/>
    <property type="match status" value="1"/>
</dbReference>
<evidence type="ECO:0000256" key="3">
    <source>
        <dbReference type="ARBA" id="ARBA00022512"/>
    </source>
</evidence>
<dbReference type="GO" id="GO:0071555">
    <property type="term" value="P:cell wall organization"/>
    <property type="evidence" value="ECO:0007669"/>
    <property type="project" value="UniProtKB-KW"/>
</dbReference>
<keyword evidence="5 9" id="KW-0378">Hydrolase</keyword>
<keyword evidence="3" id="KW-0134">Cell wall</keyword>
<evidence type="ECO:0000313" key="11">
    <source>
        <dbReference type="EMBL" id="KAJ9555162.1"/>
    </source>
</evidence>
<dbReference type="Gene3D" id="2.160.20.10">
    <property type="entry name" value="Single-stranded right-handed beta-helix, Pectin lyase-like"/>
    <property type="match status" value="1"/>
</dbReference>
<dbReference type="InterPro" id="IPR011050">
    <property type="entry name" value="Pectin_lyase_fold/virulence"/>
</dbReference>
<keyword evidence="10" id="KW-1133">Transmembrane helix</keyword>
<dbReference type="AlphaFoldDB" id="A0AA38TPA9"/>
<keyword evidence="12" id="KW-1185">Reference proteome</keyword>
<dbReference type="Proteomes" id="UP001172457">
    <property type="component" value="Chromosome 3"/>
</dbReference>
<evidence type="ECO:0000256" key="2">
    <source>
        <dbReference type="ARBA" id="ARBA00008834"/>
    </source>
</evidence>
<evidence type="ECO:0000256" key="10">
    <source>
        <dbReference type="SAM" id="Phobius"/>
    </source>
</evidence>